<evidence type="ECO:0000313" key="2">
    <source>
        <dbReference type="EMBL" id="PNI36636.1"/>
    </source>
</evidence>
<name>A0A2J8KNN9_PANTR</name>
<feature type="compositionally biased region" description="Basic and acidic residues" evidence="1">
    <location>
        <begin position="66"/>
        <end position="75"/>
    </location>
</feature>
<proteinExistence type="predicted"/>
<dbReference type="Proteomes" id="UP000236370">
    <property type="component" value="Unassembled WGS sequence"/>
</dbReference>
<reference evidence="2 3" key="1">
    <citation type="submission" date="2017-12" db="EMBL/GenBank/DDBJ databases">
        <title>High-resolution comparative analysis of great ape genomes.</title>
        <authorList>
            <person name="Pollen A."/>
            <person name="Hastie A."/>
            <person name="Hormozdiari F."/>
            <person name="Dougherty M."/>
            <person name="Liu R."/>
            <person name="Chaisson M."/>
            <person name="Hoppe E."/>
            <person name="Hill C."/>
            <person name="Pang A."/>
            <person name="Hillier L."/>
            <person name="Baker C."/>
            <person name="Armstrong J."/>
            <person name="Shendure J."/>
            <person name="Paten B."/>
            <person name="Wilson R."/>
            <person name="Chao H."/>
            <person name="Schneider V."/>
            <person name="Ventura M."/>
            <person name="Kronenberg Z."/>
            <person name="Murali S."/>
            <person name="Gordon D."/>
            <person name="Cantsilieris S."/>
            <person name="Munson K."/>
            <person name="Nelson B."/>
            <person name="Raja A."/>
            <person name="Underwood J."/>
            <person name="Diekhans M."/>
            <person name="Fiddes I."/>
            <person name="Haussler D."/>
            <person name="Eichler E."/>
        </authorList>
    </citation>
    <scope>NUCLEOTIDE SEQUENCE [LARGE SCALE GENOMIC DNA]</scope>
    <source>
        <strain evidence="2">Yerkes chimp pedigree #C0471</strain>
    </source>
</reference>
<sequence>MQEGHSHLTWKQETSINICKMNTGLIRDNLKQKRVNSKPGGGFQVTGENQLPVWVPTRHLKLCHETESKEEEKTSECLCAPSSSDGSDEHLC</sequence>
<evidence type="ECO:0000313" key="3">
    <source>
        <dbReference type="Proteomes" id="UP000236370"/>
    </source>
</evidence>
<dbReference type="AlphaFoldDB" id="A0A2J8KNN9"/>
<gene>
    <name evidence="2" type="ORF">CK820_G0037093</name>
</gene>
<organism evidence="2 3">
    <name type="scientific">Pan troglodytes</name>
    <name type="common">Chimpanzee</name>
    <dbReference type="NCBI Taxonomy" id="9598"/>
    <lineage>
        <taxon>Eukaryota</taxon>
        <taxon>Metazoa</taxon>
        <taxon>Chordata</taxon>
        <taxon>Craniata</taxon>
        <taxon>Vertebrata</taxon>
        <taxon>Euteleostomi</taxon>
        <taxon>Mammalia</taxon>
        <taxon>Eutheria</taxon>
        <taxon>Euarchontoglires</taxon>
        <taxon>Primates</taxon>
        <taxon>Haplorrhini</taxon>
        <taxon>Catarrhini</taxon>
        <taxon>Hominidae</taxon>
        <taxon>Pan</taxon>
    </lineage>
</organism>
<protein>
    <submittedName>
        <fullName evidence="2">Uncharacterized protein</fullName>
    </submittedName>
</protein>
<feature type="region of interest" description="Disordered" evidence="1">
    <location>
        <begin position="66"/>
        <end position="92"/>
    </location>
</feature>
<accession>A0A2J8KNN9</accession>
<evidence type="ECO:0000256" key="1">
    <source>
        <dbReference type="SAM" id="MobiDB-lite"/>
    </source>
</evidence>
<comment type="caution">
    <text evidence="2">The sequence shown here is derived from an EMBL/GenBank/DDBJ whole genome shotgun (WGS) entry which is preliminary data.</text>
</comment>
<dbReference type="EMBL" id="NBAG03000349">
    <property type="protein sequence ID" value="PNI36636.1"/>
    <property type="molecule type" value="Genomic_DNA"/>
</dbReference>